<gene>
    <name evidence="10" type="ORF">X975_19785</name>
</gene>
<dbReference type="OMA" id="QNGPLNC"/>
<name>A0A087T3N1_STEMI</name>
<evidence type="ECO:0000259" key="9">
    <source>
        <dbReference type="PROSITE" id="PS50867"/>
    </source>
</evidence>
<evidence type="ECO:0000256" key="3">
    <source>
        <dbReference type="ARBA" id="ARBA00022603"/>
    </source>
</evidence>
<evidence type="ECO:0000256" key="6">
    <source>
        <dbReference type="ARBA" id="ARBA00022723"/>
    </source>
</evidence>
<keyword evidence="2" id="KW-0158">Chromosome</keyword>
<dbReference type="SMART" id="SM00468">
    <property type="entry name" value="PreSET"/>
    <property type="match status" value="1"/>
</dbReference>
<dbReference type="InterPro" id="IPR050973">
    <property type="entry name" value="H3K9_Histone-Lys_N-MTase"/>
</dbReference>
<dbReference type="PANTHER" id="PTHR46223">
    <property type="entry name" value="HISTONE-LYSINE N-METHYLTRANSFERASE SUV39H"/>
    <property type="match status" value="1"/>
</dbReference>
<proteinExistence type="predicted"/>
<dbReference type="Proteomes" id="UP000054359">
    <property type="component" value="Unassembled WGS sequence"/>
</dbReference>
<dbReference type="OrthoDB" id="48306at2759"/>
<feature type="domain" description="Pre-SET" evidence="9">
    <location>
        <begin position="54"/>
        <end position="115"/>
    </location>
</feature>
<dbReference type="PROSITE" id="PS50867">
    <property type="entry name" value="PRE_SET"/>
    <property type="match status" value="1"/>
</dbReference>
<feature type="domain" description="SET" evidence="8">
    <location>
        <begin position="118"/>
        <end position="241"/>
    </location>
</feature>
<dbReference type="Pfam" id="PF00856">
    <property type="entry name" value="SET"/>
    <property type="match status" value="1"/>
</dbReference>
<dbReference type="AlphaFoldDB" id="A0A087T3N1"/>
<dbReference type="GO" id="GO:0008270">
    <property type="term" value="F:zinc ion binding"/>
    <property type="evidence" value="ECO:0007669"/>
    <property type="project" value="InterPro"/>
</dbReference>
<evidence type="ECO:0000256" key="2">
    <source>
        <dbReference type="ARBA" id="ARBA00022454"/>
    </source>
</evidence>
<dbReference type="GO" id="GO:0042054">
    <property type="term" value="F:histone methyltransferase activity"/>
    <property type="evidence" value="ECO:0007669"/>
    <property type="project" value="InterPro"/>
</dbReference>
<keyword evidence="7" id="KW-0862">Zinc</keyword>
<dbReference type="GO" id="GO:0005634">
    <property type="term" value="C:nucleus"/>
    <property type="evidence" value="ECO:0007669"/>
    <property type="project" value="InterPro"/>
</dbReference>
<keyword evidence="11" id="KW-1185">Reference proteome</keyword>
<comment type="subcellular location">
    <subcellularLocation>
        <location evidence="1">Chromosome</location>
    </subcellularLocation>
</comment>
<protein>
    <submittedName>
        <fullName evidence="10">Histone-lysine N-methyltransferase SETMAR</fullName>
    </submittedName>
</protein>
<organism evidence="10 11">
    <name type="scientific">Stegodyphus mimosarum</name>
    <name type="common">African social velvet spider</name>
    <dbReference type="NCBI Taxonomy" id="407821"/>
    <lineage>
        <taxon>Eukaryota</taxon>
        <taxon>Metazoa</taxon>
        <taxon>Ecdysozoa</taxon>
        <taxon>Arthropoda</taxon>
        <taxon>Chelicerata</taxon>
        <taxon>Arachnida</taxon>
        <taxon>Araneae</taxon>
        <taxon>Araneomorphae</taxon>
        <taxon>Entelegynae</taxon>
        <taxon>Eresoidea</taxon>
        <taxon>Eresidae</taxon>
        <taxon>Stegodyphus</taxon>
    </lineage>
</organism>
<dbReference type="PROSITE" id="PS50280">
    <property type="entry name" value="SET"/>
    <property type="match status" value="1"/>
</dbReference>
<evidence type="ECO:0000256" key="4">
    <source>
        <dbReference type="ARBA" id="ARBA00022679"/>
    </source>
</evidence>
<accession>A0A087T3N1</accession>
<keyword evidence="6" id="KW-0479">Metal-binding</keyword>
<dbReference type="InterPro" id="IPR046341">
    <property type="entry name" value="SET_dom_sf"/>
</dbReference>
<feature type="non-terminal residue" evidence="10">
    <location>
        <position position="270"/>
    </location>
</feature>
<evidence type="ECO:0000259" key="8">
    <source>
        <dbReference type="PROSITE" id="PS50280"/>
    </source>
</evidence>
<dbReference type="STRING" id="407821.A0A087T3N1"/>
<evidence type="ECO:0000256" key="7">
    <source>
        <dbReference type="ARBA" id="ARBA00022833"/>
    </source>
</evidence>
<evidence type="ECO:0000256" key="1">
    <source>
        <dbReference type="ARBA" id="ARBA00004286"/>
    </source>
</evidence>
<dbReference type="EMBL" id="KK113257">
    <property type="protein sequence ID" value="KFM59720.1"/>
    <property type="molecule type" value="Genomic_DNA"/>
</dbReference>
<keyword evidence="5" id="KW-0949">S-adenosyl-L-methionine</keyword>
<evidence type="ECO:0000313" key="10">
    <source>
        <dbReference type="EMBL" id="KFM59720.1"/>
    </source>
</evidence>
<reference evidence="10 11" key="1">
    <citation type="submission" date="2013-11" db="EMBL/GenBank/DDBJ databases">
        <title>Genome sequencing of Stegodyphus mimosarum.</title>
        <authorList>
            <person name="Bechsgaard J."/>
        </authorList>
    </citation>
    <scope>NUCLEOTIDE SEQUENCE [LARGE SCALE GENOMIC DNA]</scope>
</reference>
<dbReference type="PANTHER" id="PTHR46223:SF3">
    <property type="entry name" value="HISTONE-LYSINE N-METHYLTRANSFERASE SET-23"/>
    <property type="match status" value="1"/>
</dbReference>
<dbReference type="Pfam" id="PF05033">
    <property type="entry name" value="Pre-SET"/>
    <property type="match status" value="1"/>
</dbReference>
<dbReference type="InterPro" id="IPR001214">
    <property type="entry name" value="SET_dom"/>
</dbReference>
<dbReference type="GO" id="GO:0005694">
    <property type="term" value="C:chromosome"/>
    <property type="evidence" value="ECO:0007669"/>
    <property type="project" value="UniProtKB-SubCell"/>
</dbReference>
<keyword evidence="4 10" id="KW-0808">Transferase</keyword>
<evidence type="ECO:0000256" key="5">
    <source>
        <dbReference type="ARBA" id="ARBA00022691"/>
    </source>
</evidence>
<dbReference type="GO" id="GO:0008757">
    <property type="term" value="F:S-adenosylmethionine-dependent methyltransferase activity"/>
    <property type="evidence" value="ECO:0007669"/>
    <property type="project" value="UniProtKB-ARBA"/>
</dbReference>
<dbReference type="SMART" id="SM00317">
    <property type="entry name" value="SET"/>
    <property type="match status" value="1"/>
</dbReference>
<dbReference type="Gene3D" id="2.170.270.10">
    <property type="entry name" value="SET domain"/>
    <property type="match status" value="1"/>
</dbReference>
<dbReference type="GO" id="GO:0032259">
    <property type="term" value="P:methylation"/>
    <property type="evidence" value="ECO:0007669"/>
    <property type="project" value="UniProtKB-KW"/>
</dbReference>
<evidence type="ECO:0000313" key="11">
    <source>
        <dbReference type="Proteomes" id="UP000054359"/>
    </source>
</evidence>
<sequence>MKVFLEDVTDGQENVKISFANEINFNRIPSFIDYTPNCILTSGTLAQDYESIPFPCKCKCQCQPLTCSCIVDSNIFYANGLLPEYCFKTTTKPIIECSSLCTCDQSCPNRLIQQGIKFSLQIFMTESKGFGVRTLEFIPKLSYVCEYAGEIIDASEMQHRMNERSCDDSNYIYVLKEYASESRLCTIIDPTEVGNVGRYLNHSCNPNLVSVPIRANSMIPRICFFAKEDILPLQELTYNYSGEFAEKESSFSSAEVNASTDGRQKCYCYS</sequence>
<dbReference type="SUPFAM" id="SSF82199">
    <property type="entry name" value="SET domain"/>
    <property type="match status" value="1"/>
</dbReference>
<keyword evidence="3 10" id="KW-0489">Methyltransferase</keyword>
<dbReference type="GO" id="GO:0008170">
    <property type="term" value="F:N-methyltransferase activity"/>
    <property type="evidence" value="ECO:0007669"/>
    <property type="project" value="UniProtKB-ARBA"/>
</dbReference>
<dbReference type="InterPro" id="IPR007728">
    <property type="entry name" value="Pre-SET_dom"/>
</dbReference>